<feature type="domain" description="Response regulatory" evidence="3">
    <location>
        <begin position="4"/>
        <end position="135"/>
    </location>
</feature>
<dbReference type="PANTHER" id="PTHR44591:SF23">
    <property type="entry name" value="CHEY SUBFAMILY"/>
    <property type="match status" value="1"/>
</dbReference>
<dbReference type="CDD" id="cd00156">
    <property type="entry name" value="REC"/>
    <property type="match status" value="1"/>
</dbReference>
<feature type="modified residue" description="4-aspartylphosphate" evidence="2">
    <location>
        <position position="58"/>
    </location>
</feature>
<dbReference type="RefSeq" id="WP_145194841.1">
    <property type="nucleotide sequence ID" value="NZ_CP036434.1"/>
</dbReference>
<organism evidence="4 5">
    <name type="scientific">Saltatorellus ferox</name>
    <dbReference type="NCBI Taxonomy" id="2528018"/>
    <lineage>
        <taxon>Bacteria</taxon>
        <taxon>Pseudomonadati</taxon>
        <taxon>Planctomycetota</taxon>
        <taxon>Planctomycetia</taxon>
        <taxon>Planctomycetia incertae sedis</taxon>
        <taxon>Saltatorellus</taxon>
    </lineage>
</organism>
<keyword evidence="1 2" id="KW-0597">Phosphoprotein</keyword>
<gene>
    <name evidence="4" type="primary">exaE</name>
    <name evidence="4" type="ORF">Poly30_09340</name>
</gene>
<evidence type="ECO:0000259" key="3">
    <source>
        <dbReference type="PROSITE" id="PS50110"/>
    </source>
</evidence>
<keyword evidence="5" id="KW-1185">Reference proteome</keyword>
<protein>
    <submittedName>
        <fullName evidence="4">Transcriptional activator protein ExaE</fullName>
    </submittedName>
</protein>
<dbReference type="Proteomes" id="UP000320390">
    <property type="component" value="Chromosome"/>
</dbReference>
<evidence type="ECO:0000313" key="4">
    <source>
        <dbReference type="EMBL" id="QDV05437.1"/>
    </source>
</evidence>
<dbReference type="EMBL" id="CP036434">
    <property type="protein sequence ID" value="QDV05437.1"/>
    <property type="molecule type" value="Genomic_DNA"/>
</dbReference>
<dbReference type="InterPro" id="IPR050595">
    <property type="entry name" value="Bact_response_regulator"/>
</dbReference>
<sequence>MEHRILIADDDADVRHGAAEFLGASGLEVMLAGDGEEAICLVRRSLELGRPLHLALVDVHMPPPMDAAPVSLDGIDGGLALFSLLRGSRPELPCILWSGEASQGVESWALREGASAFLRKPVKPLMLREEIQRVLKLHWGAAG</sequence>
<evidence type="ECO:0000313" key="5">
    <source>
        <dbReference type="Proteomes" id="UP000320390"/>
    </source>
</evidence>
<evidence type="ECO:0000256" key="2">
    <source>
        <dbReference type="PROSITE-ProRule" id="PRU00169"/>
    </source>
</evidence>
<accession>A0A518EMX2</accession>
<dbReference type="PANTHER" id="PTHR44591">
    <property type="entry name" value="STRESS RESPONSE REGULATOR PROTEIN 1"/>
    <property type="match status" value="1"/>
</dbReference>
<dbReference type="OrthoDB" id="280492at2"/>
<dbReference type="Gene3D" id="3.40.50.2300">
    <property type="match status" value="1"/>
</dbReference>
<proteinExistence type="predicted"/>
<name>A0A518EMX2_9BACT</name>
<dbReference type="GO" id="GO:0000160">
    <property type="term" value="P:phosphorelay signal transduction system"/>
    <property type="evidence" value="ECO:0007669"/>
    <property type="project" value="InterPro"/>
</dbReference>
<reference evidence="4 5" key="1">
    <citation type="submission" date="2019-02" db="EMBL/GenBank/DDBJ databases">
        <title>Deep-cultivation of Planctomycetes and their phenomic and genomic characterization uncovers novel biology.</title>
        <authorList>
            <person name="Wiegand S."/>
            <person name="Jogler M."/>
            <person name="Boedeker C."/>
            <person name="Pinto D."/>
            <person name="Vollmers J."/>
            <person name="Rivas-Marin E."/>
            <person name="Kohn T."/>
            <person name="Peeters S.H."/>
            <person name="Heuer A."/>
            <person name="Rast P."/>
            <person name="Oberbeckmann S."/>
            <person name="Bunk B."/>
            <person name="Jeske O."/>
            <person name="Meyerdierks A."/>
            <person name="Storesund J.E."/>
            <person name="Kallscheuer N."/>
            <person name="Luecker S."/>
            <person name="Lage O.M."/>
            <person name="Pohl T."/>
            <person name="Merkel B.J."/>
            <person name="Hornburger P."/>
            <person name="Mueller R.-W."/>
            <person name="Bruemmer F."/>
            <person name="Labrenz M."/>
            <person name="Spormann A.M."/>
            <person name="Op den Camp H."/>
            <person name="Overmann J."/>
            <person name="Amann R."/>
            <person name="Jetten M.S.M."/>
            <person name="Mascher T."/>
            <person name="Medema M.H."/>
            <person name="Devos D.P."/>
            <person name="Kaster A.-K."/>
            <person name="Ovreas L."/>
            <person name="Rohde M."/>
            <person name="Galperin M.Y."/>
            <person name="Jogler C."/>
        </authorList>
    </citation>
    <scope>NUCLEOTIDE SEQUENCE [LARGE SCALE GENOMIC DNA]</scope>
    <source>
        <strain evidence="4 5">Poly30</strain>
    </source>
</reference>
<dbReference type="SMART" id="SM00448">
    <property type="entry name" value="REC"/>
    <property type="match status" value="1"/>
</dbReference>
<dbReference type="InterPro" id="IPR001789">
    <property type="entry name" value="Sig_transdc_resp-reg_receiver"/>
</dbReference>
<evidence type="ECO:0000256" key="1">
    <source>
        <dbReference type="ARBA" id="ARBA00022553"/>
    </source>
</evidence>
<dbReference type="SUPFAM" id="SSF52172">
    <property type="entry name" value="CheY-like"/>
    <property type="match status" value="1"/>
</dbReference>
<dbReference type="Pfam" id="PF00072">
    <property type="entry name" value="Response_reg"/>
    <property type="match status" value="1"/>
</dbReference>
<dbReference type="InterPro" id="IPR011006">
    <property type="entry name" value="CheY-like_superfamily"/>
</dbReference>
<dbReference type="AlphaFoldDB" id="A0A518EMX2"/>
<dbReference type="PROSITE" id="PS50110">
    <property type="entry name" value="RESPONSE_REGULATORY"/>
    <property type="match status" value="1"/>
</dbReference>